<dbReference type="AlphaFoldDB" id="A0AAP0JJ71"/>
<evidence type="ECO:0000313" key="3">
    <source>
        <dbReference type="Proteomes" id="UP001420932"/>
    </source>
</evidence>
<evidence type="ECO:0000256" key="1">
    <source>
        <dbReference type="SAM" id="MobiDB-lite"/>
    </source>
</evidence>
<gene>
    <name evidence="2" type="ORF">Syun_014139</name>
</gene>
<name>A0AAP0JJ71_9MAGN</name>
<keyword evidence="3" id="KW-1185">Reference proteome</keyword>
<sequence length="75" mass="8806">MVIWQSERRKVELASTSSCRCKMEEEAKKERCRGWVVADCANSQQGGKRCKAERKSSKSREKRIEKSKYEESSFR</sequence>
<comment type="caution">
    <text evidence="2">The sequence shown here is derived from an EMBL/GenBank/DDBJ whole genome shotgun (WGS) entry which is preliminary data.</text>
</comment>
<accession>A0AAP0JJ71</accession>
<reference evidence="2 3" key="1">
    <citation type="submission" date="2024-01" db="EMBL/GenBank/DDBJ databases">
        <title>Genome assemblies of Stephania.</title>
        <authorList>
            <person name="Yang L."/>
        </authorList>
    </citation>
    <scope>NUCLEOTIDE SEQUENCE [LARGE SCALE GENOMIC DNA]</scope>
    <source>
        <strain evidence="2">YNDBR</strain>
        <tissue evidence="2">Leaf</tissue>
    </source>
</reference>
<dbReference type="EMBL" id="JBBNAF010000006">
    <property type="protein sequence ID" value="KAK9134809.1"/>
    <property type="molecule type" value="Genomic_DNA"/>
</dbReference>
<protein>
    <submittedName>
        <fullName evidence="2">Uncharacterized protein</fullName>
    </submittedName>
</protein>
<feature type="compositionally biased region" description="Basic and acidic residues" evidence="1">
    <location>
        <begin position="53"/>
        <end position="75"/>
    </location>
</feature>
<feature type="region of interest" description="Disordered" evidence="1">
    <location>
        <begin position="43"/>
        <end position="75"/>
    </location>
</feature>
<dbReference type="Proteomes" id="UP001420932">
    <property type="component" value="Unassembled WGS sequence"/>
</dbReference>
<organism evidence="2 3">
    <name type="scientific">Stephania yunnanensis</name>
    <dbReference type="NCBI Taxonomy" id="152371"/>
    <lineage>
        <taxon>Eukaryota</taxon>
        <taxon>Viridiplantae</taxon>
        <taxon>Streptophyta</taxon>
        <taxon>Embryophyta</taxon>
        <taxon>Tracheophyta</taxon>
        <taxon>Spermatophyta</taxon>
        <taxon>Magnoliopsida</taxon>
        <taxon>Ranunculales</taxon>
        <taxon>Menispermaceae</taxon>
        <taxon>Menispermoideae</taxon>
        <taxon>Cissampelideae</taxon>
        <taxon>Stephania</taxon>
    </lineage>
</organism>
<proteinExistence type="predicted"/>
<evidence type="ECO:0000313" key="2">
    <source>
        <dbReference type="EMBL" id="KAK9134809.1"/>
    </source>
</evidence>